<evidence type="ECO:0000313" key="1">
    <source>
        <dbReference type="EMBL" id="PHN06143.1"/>
    </source>
</evidence>
<reference evidence="1 2" key="1">
    <citation type="submission" date="2017-10" db="EMBL/GenBank/DDBJ databases">
        <title>The draft genome sequence of Lewinella nigricans NBRC 102662.</title>
        <authorList>
            <person name="Wang K."/>
        </authorList>
    </citation>
    <scope>NUCLEOTIDE SEQUENCE [LARGE SCALE GENOMIC DNA]</scope>
    <source>
        <strain evidence="1 2">NBRC 102662</strain>
    </source>
</reference>
<evidence type="ECO:0000313" key="2">
    <source>
        <dbReference type="Proteomes" id="UP000223913"/>
    </source>
</evidence>
<keyword evidence="2" id="KW-1185">Reference proteome</keyword>
<dbReference type="AlphaFoldDB" id="A0A2D0NED9"/>
<dbReference type="RefSeq" id="WP_099150127.1">
    <property type="nucleotide sequence ID" value="NZ_PDUD01000018.1"/>
</dbReference>
<protein>
    <recommendedName>
        <fullName evidence="3">XRE family transcriptional regulator</fullName>
    </recommendedName>
</protein>
<comment type="caution">
    <text evidence="1">The sequence shown here is derived from an EMBL/GenBank/DDBJ whole genome shotgun (WGS) entry which is preliminary data.</text>
</comment>
<sequence>MNEEFWEYVKVNLSAKEYEELPRLIGCAPKRLAWLKSGSTEFALEEIQKLAQLLKRNPLDLIMEYLLGEGNISFKELRQLAAAQGYEIKLLAHAA</sequence>
<proteinExistence type="predicted"/>
<name>A0A2D0NED9_FLAN2</name>
<dbReference type="EMBL" id="PDUD01000018">
    <property type="protein sequence ID" value="PHN06143.1"/>
    <property type="molecule type" value="Genomic_DNA"/>
</dbReference>
<gene>
    <name evidence="1" type="ORF">CRP01_11200</name>
</gene>
<organism evidence="1 2">
    <name type="scientific">Flavilitoribacter nigricans (strain ATCC 23147 / DSM 23189 / NBRC 102662 / NCIMB 1420 / SS-2)</name>
    <name type="common">Lewinella nigricans</name>
    <dbReference type="NCBI Taxonomy" id="1122177"/>
    <lineage>
        <taxon>Bacteria</taxon>
        <taxon>Pseudomonadati</taxon>
        <taxon>Bacteroidota</taxon>
        <taxon>Saprospiria</taxon>
        <taxon>Saprospirales</taxon>
        <taxon>Lewinellaceae</taxon>
        <taxon>Flavilitoribacter</taxon>
    </lineage>
</organism>
<accession>A0A2D0NED9</accession>
<dbReference type="Proteomes" id="UP000223913">
    <property type="component" value="Unassembled WGS sequence"/>
</dbReference>
<evidence type="ECO:0008006" key="3">
    <source>
        <dbReference type="Google" id="ProtNLM"/>
    </source>
</evidence>